<dbReference type="AlphaFoldDB" id="A0A9X2Q5A3"/>
<protein>
    <submittedName>
        <fullName evidence="1">Uncharacterized protein</fullName>
    </submittedName>
</protein>
<reference evidence="1" key="1">
    <citation type="submission" date="2022-08" db="EMBL/GenBank/DDBJ databases">
        <title>Genomic Encyclopedia of Type Strains, Phase V (KMG-V): Genome sequencing to study the core and pangenomes of soil and plant-associated prokaryotes.</title>
        <authorList>
            <person name="Whitman W."/>
        </authorList>
    </citation>
    <scope>NUCLEOTIDE SEQUENCE</scope>
    <source>
        <strain evidence="1">SP3049</strain>
    </source>
</reference>
<sequence>MEISPALQNLRTKTVDHVYDVELELMDNPGYVRVTANLLEDRDDDRKIIGMAMCGRLSRDRLNEVRDSYDQHLAQSTPEGSLGDWVFNAANF</sequence>
<dbReference type="RefSeq" id="WP_259124383.1">
    <property type="nucleotide sequence ID" value="NZ_JANUAE010000015.1"/>
</dbReference>
<name>A0A9X2Q5A3_9BACT</name>
<gene>
    <name evidence="1" type="ORF">GGP61_003189</name>
</gene>
<evidence type="ECO:0000313" key="2">
    <source>
        <dbReference type="Proteomes" id="UP001155057"/>
    </source>
</evidence>
<dbReference type="Proteomes" id="UP001155057">
    <property type="component" value="Unassembled WGS sequence"/>
</dbReference>
<proteinExistence type="predicted"/>
<comment type="caution">
    <text evidence="1">The sequence shown here is derived from an EMBL/GenBank/DDBJ whole genome shotgun (WGS) entry which is preliminary data.</text>
</comment>
<dbReference type="EMBL" id="JANUAE010000015">
    <property type="protein sequence ID" value="MCS3711556.1"/>
    <property type="molecule type" value="Genomic_DNA"/>
</dbReference>
<evidence type="ECO:0000313" key="1">
    <source>
        <dbReference type="EMBL" id="MCS3711556.1"/>
    </source>
</evidence>
<accession>A0A9X2Q5A3</accession>
<organism evidence="1 2">
    <name type="scientific">Salinibacter ruber</name>
    <dbReference type="NCBI Taxonomy" id="146919"/>
    <lineage>
        <taxon>Bacteria</taxon>
        <taxon>Pseudomonadati</taxon>
        <taxon>Rhodothermota</taxon>
        <taxon>Rhodothermia</taxon>
        <taxon>Rhodothermales</taxon>
        <taxon>Salinibacteraceae</taxon>
        <taxon>Salinibacter</taxon>
    </lineage>
</organism>